<evidence type="ECO:0000313" key="11">
    <source>
        <dbReference type="Proteomes" id="UP000245609"/>
    </source>
</evidence>
<feature type="region of interest" description="Disordered" evidence="8">
    <location>
        <begin position="652"/>
        <end position="713"/>
    </location>
</feature>
<protein>
    <recommendedName>
        <fullName evidence="9">Histone deacetylase interacting domain-containing protein</fullName>
    </recommendedName>
</protein>
<feature type="compositionally biased region" description="Polar residues" evidence="8">
    <location>
        <begin position="659"/>
        <end position="680"/>
    </location>
</feature>
<feature type="region of interest" description="Disordered" evidence="8">
    <location>
        <begin position="1"/>
        <end position="317"/>
    </location>
</feature>
<feature type="domain" description="Histone deacetylase interacting" evidence="9">
    <location>
        <begin position="845"/>
        <end position="946"/>
    </location>
</feature>
<feature type="compositionally biased region" description="Basic and acidic residues" evidence="8">
    <location>
        <begin position="1155"/>
        <end position="1175"/>
    </location>
</feature>
<evidence type="ECO:0000256" key="3">
    <source>
        <dbReference type="ARBA" id="ARBA00022737"/>
    </source>
</evidence>
<feature type="compositionally biased region" description="Polar residues" evidence="8">
    <location>
        <begin position="1582"/>
        <end position="1600"/>
    </location>
</feature>
<keyword evidence="2" id="KW-0678">Repressor</keyword>
<feature type="compositionally biased region" description="Polar residues" evidence="8">
    <location>
        <begin position="600"/>
        <end position="611"/>
    </location>
</feature>
<dbReference type="GO" id="GO:0033698">
    <property type="term" value="C:Rpd3L complex"/>
    <property type="evidence" value="ECO:0007669"/>
    <property type="project" value="UniProtKB-ARBA"/>
</dbReference>
<dbReference type="InterPro" id="IPR003822">
    <property type="entry name" value="PAH"/>
</dbReference>
<feature type="region of interest" description="Disordered" evidence="8">
    <location>
        <begin position="600"/>
        <end position="622"/>
    </location>
</feature>
<dbReference type="Pfam" id="PF16879">
    <property type="entry name" value="Sin3a_C"/>
    <property type="match status" value="1"/>
</dbReference>
<sequence length="1732" mass="197436">MDNHSKNSKSLDNPEASPKKLPLRSSLLETVQHIAPSPKRQPPRQVSQQKYPNSHFQPIYSQPYPKQQPIFPDSAHIHAQSGTQSINPSQPPPFESIHSSHSSISSKNPPINAEPDSYSYSSREIRPQDYPPHHAQQYNNPTSSSHHIAYSSHYDEIPVRDPSSIPQTKPIYTVTSDSVKKPLMPTPDYIHEPNREHAQSRSSHSNLYDKEHPRSTSNPSNYPPSYQNPSYHPHSNPRAYRDSEYEPTADDKVKSMHPSSVDKSSSLLWDSASSRGGKPPPGSNSMAPNPEFVPPDTSGAYHHYPPDQNPSVPHHPDQVAARNSFLENEEYSNGKKINVRDALSYLDLVKIQFQHQPEIYNHFLEIMKDFKSNQIDTPGVIERVSDLFRGYNHLIEGFNTFLPPGYSIEPPDHYYGSVKVISPTGKSKYSNNPEIAPMISPTSEFSHSEAQYPKPAKIYKKQPIARKSPKPTTISQLPLLPQTVPVTNPSDPQFNMQPVFKPDFPKSPTYRHNDSGIVMYPPKQQPMEFNHAINFVNRIKMRFSNDTERYSEFLDILQTYQREAGPIHEIYEKMSTLFADAPDLLAEFKNFLPEDTDASSQQQFTNSQRIHNPNVPEGQYVPPENLDEYSGPNYEPGMGRYPPVGNFTPSIPGDVYNGYTHQPSNFYGQNASTEQPQQKQLYKKKRNSGQGDISSISSHPKRRKEIPDDYPPNDINFSEKYDLGYAKPIPPKEFIFFEKIKNSIGKSPEYFEFIKLLDMYNREVLDENALLEHAYNLIGSNVELFEWFKSFLDSISTSHEPSSTFEYPIESGQDMPVSLQDNISSVKPSDEIELTPVSTRPNLENCRSYGPSYRLLPERETKYKCSGRDIMCNEVLNDEWVSHPTWASEETEFVHHKKNAFEDALFRCEEDRHQMEIEIENNFYLIQALSSTLLKLESLSEEERQKFTLPVGLGTNSEALPRRALRKVYGNQRAAEILNALHSHPYAAIPIILKRLKLKDEEWRKQRREMIQTWRQTDVKNFYKALDHQGPTFKTNDRKMLSAKYLISEIEKLRKKSLEENQDNKPKSTELRHRYQIETNFGDTSLIIDIIKMICVYISKQHSMFINGEKSEILDFINKFFGVFMSLNYDPKFIEIKKWFDSDADVLLEELVLDEKSSDKTSSDDNSETDPKNPEDSSYNTKEVLSQNSTNSNLNSNVSPSGSELEPKAKSETANAEPADESKATYQSSVKPNDASSEIQLKRNLSLPLTKLSKVSSMSWLNNKITPITPMSTTVPTNPISKANSGSNTKSVPSPKSPSLDKKESNSSIHPSNLSANNDVAMEDSKSVETTDDIPDSRVFYCNSSVFVFIRLFETLYSRLETIKQTQKSELYKYRDNNNKTKSTNTLNLAYVPESLMGYDLSTIEYYEVIKRLIIKLLNGQLDSSSFEDSARYLFGIKAYLLLTVDKVISLVTKQLQLIVNEPKCTDLINLFLEMGVTNKSNLREYISYRTKSQNIIGESELVFRFDYLSKLQALTIQLLKQEDSTLDMNLSMEDKWAYYVDSYILYEPTEGIPEAKKIFYIFIQKSKEGSEQSDSLDSKILGTNSLDSTGKSESLNSGEEANAPAEEQGSAPAKGGQSPLPDKPESELSSPSTNAISEYFPIQPYLSRNLKNVSTDEREFVVFCNSELEIKIPVNTYKLCFLTGSQDTYVNASRRSEYKGPDKLKLYEESIKSRNEKWTKFSESHLNKQEK</sequence>
<dbReference type="GO" id="GO:0000122">
    <property type="term" value="P:negative regulation of transcription by RNA polymerase II"/>
    <property type="evidence" value="ECO:0007669"/>
    <property type="project" value="TreeGrafter"/>
</dbReference>
<evidence type="ECO:0000313" key="10">
    <source>
        <dbReference type="EMBL" id="PVV03578.1"/>
    </source>
</evidence>
<dbReference type="InterPro" id="IPR013194">
    <property type="entry name" value="HDAC_interact_dom"/>
</dbReference>
<dbReference type="Gene3D" id="1.20.1160.11">
    <property type="entry name" value="Paired amphipathic helix"/>
    <property type="match status" value="3"/>
</dbReference>
<dbReference type="FunFam" id="1.20.1160.11:FF:000002">
    <property type="entry name" value="Paired amphipathic helix protein SIN3"/>
    <property type="match status" value="1"/>
</dbReference>
<feature type="region of interest" description="Disordered" evidence="8">
    <location>
        <begin position="1574"/>
        <end position="1633"/>
    </location>
</feature>
<feature type="compositionally biased region" description="Low complexity" evidence="8">
    <location>
        <begin position="264"/>
        <end position="274"/>
    </location>
</feature>
<keyword evidence="6 7" id="KW-0539">Nucleus</keyword>
<dbReference type="Proteomes" id="UP000245609">
    <property type="component" value="Unassembled WGS sequence"/>
</dbReference>
<gene>
    <name evidence="10" type="ORF">BB560_001943</name>
</gene>
<keyword evidence="3" id="KW-0677">Repeat</keyword>
<evidence type="ECO:0000256" key="1">
    <source>
        <dbReference type="ARBA" id="ARBA00004123"/>
    </source>
</evidence>
<feature type="compositionally biased region" description="Polar residues" evidence="8">
    <location>
        <begin position="1266"/>
        <end position="1294"/>
    </location>
</feature>
<dbReference type="GO" id="GO:0010628">
    <property type="term" value="P:positive regulation of gene expression"/>
    <property type="evidence" value="ECO:0007669"/>
    <property type="project" value="UniProtKB-ARBA"/>
</dbReference>
<reference evidence="10 11" key="1">
    <citation type="journal article" date="2018" name="MBio">
        <title>Comparative Genomics Reveals the Core Gene Toolbox for the Fungus-Insect Symbiosis.</title>
        <authorList>
            <person name="Wang Y."/>
            <person name="Stata M."/>
            <person name="Wang W."/>
            <person name="Stajich J.E."/>
            <person name="White M.M."/>
            <person name="Moncalvo J.M."/>
        </authorList>
    </citation>
    <scope>NUCLEOTIDE SEQUENCE [LARGE SCALE GENOMIC DNA]</scope>
    <source>
        <strain evidence="10 11">SC-DP-2</strain>
    </source>
</reference>
<evidence type="ECO:0000259" key="9">
    <source>
        <dbReference type="SMART" id="SM00761"/>
    </source>
</evidence>
<feature type="compositionally biased region" description="Polar residues" evidence="8">
    <location>
        <begin position="1176"/>
        <end position="1185"/>
    </location>
</feature>
<feature type="compositionally biased region" description="Polar residues" evidence="8">
    <location>
        <begin position="688"/>
        <end position="698"/>
    </location>
</feature>
<dbReference type="EMBL" id="MBFS01000216">
    <property type="protein sequence ID" value="PVV03578.1"/>
    <property type="molecule type" value="Genomic_DNA"/>
</dbReference>
<accession>A0A2T9ZG59</accession>
<feature type="compositionally biased region" description="Low complexity" evidence="8">
    <location>
        <begin position="1186"/>
        <end position="1203"/>
    </location>
</feature>
<comment type="subcellular location">
    <subcellularLocation>
        <location evidence="1 7">Nucleus</location>
    </subcellularLocation>
</comment>
<evidence type="ECO:0000256" key="2">
    <source>
        <dbReference type="ARBA" id="ARBA00022491"/>
    </source>
</evidence>
<feature type="compositionally biased region" description="Polar residues" evidence="8">
    <location>
        <begin position="1224"/>
        <end position="1237"/>
    </location>
</feature>
<feature type="compositionally biased region" description="Basic and acidic residues" evidence="8">
    <location>
        <begin position="239"/>
        <end position="254"/>
    </location>
</feature>
<feature type="compositionally biased region" description="Polar residues" evidence="8">
    <location>
        <begin position="1306"/>
        <end position="1318"/>
    </location>
</feature>
<keyword evidence="5" id="KW-0804">Transcription</keyword>
<feature type="region of interest" description="Disordered" evidence="8">
    <location>
        <begin position="1155"/>
        <end position="1237"/>
    </location>
</feature>
<feature type="compositionally biased region" description="Low complexity" evidence="8">
    <location>
        <begin position="19"/>
        <end position="28"/>
    </location>
</feature>
<dbReference type="OrthoDB" id="10265969at2759"/>
<dbReference type="SMART" id="SM00761">
    <property type="entry name" value="HDAC_interact"/>
    <property type="match status" value="1"/>
</dbReference>
<feature type="compositionally biased region" description="Low complexity" evidence="8">
    <location>
        <begin position="143"/>
        <end position="152"/>
    </location>
</feature>
<evidence type="ECO:0000256" key="5">
    <source>
        <dbReference type="ARBA" id="ARBA00023163"/>
    </source>
</evidence>
<dbReference type="InterPro" id="IPR039774">
    <property type="entry name" value="Sin3-like"/>
</dbReference>
<dbReference type="PANTHER" id="PTHR12346:SF0">
    <property type="entry name" value="SIN3A, ISOFORM G"/>
    <property type="match status" value="1"/>
</dbReference>
<dbReference type="GO" id="GO:0003714">
    <property type="term" value="F:transcription corepressor activity"/>
    <property type="evidence" value="ECO:0007669"/>
    <property type="project" value="InterPro"/>
</dbReference>
<feature type="compositionally biased region" description="Low complexity" evidence="8">
    <location>
        <begin position="96"/>
        <end position="106"/>
    </location>
</feature>
<dbReference type="Pfam" id="PF08295">
    <property type="entry name" value="Sin3_corepress"/>
    <property type="match status" value="1"/>
</dbReference>
<feature type="compositionally biased region" description="Low complexity" evidence="8">
    <location>
        <begin position="217"/>
        <end position="234"/>
    </location>
</feature>
<dbReference type="FunFam" id="1.20.1160.11:FF:000001">
    <property type="entry name" value="Paired amphipathic helix protein Sin3"/>
    <property type="match status" value="1"/>
</dbReference>
<feature type="compositionally biased region" description="Basic and acidic residues" evidence="8">
    <location>
        <begin position="189"/>
        <end position="199"/>
    </location>
</feature>
<dbReference type="Pfam" id="PF02671">
    <property type="entry name" value="PAH"/>
    <property type="match status" value="3"/>
</dbReference>
<keyword evidence="11" id="KW-1185">Reference proteome</keyword>
<dbReference type="SUPFAM" id="SSF47762">
    <property type="entry name" value="PAH2 domain"/>
    <property type="match status" value="3"/>
</dbReference>
<keyword evidence="4" id="KW-0805">Transcription regulation</keyword>
<evidence type="ECO:0000256" key="7">
    <source>
        <dbReference type="PROSITE-ProRule" id="PRU00810"/>
    </source>
</evidence>
<evidence type="ECO:0000256" key="6">
    <source>
        <dbReference type="ARBA" id="ARBA00023242"/>
    </source>
</evidence>
<feature type="compositionally biased region" description="Polar residues" evidence="8">
    <location>
        <begin position="44"/>
        <end position="60"/>
    </location>
</feature>
<name>A0A2T9ZG59_9FUNG</name>
<dbReference type="PROSITE" id="PS51477">
    <property type="entry name" value="PAH"/>
    <property type="match status" value="2"/>
</dbReference>
<evidence type="ECO:0000256" key="8">
    <source>
        <dbReference type="SAM" id="MobiDB-lite"/>
    </source>
</evidence>
<feature type="region of interest" description="Disordered" evidence="8">
    <location>
        <begin position="1266"/>
        <end position="1331"/>
    </location>
</feature>
<dbReference type="PANTHER" id="PTHR12346">
    <property type="entry name" value="SIN3B-RELATED"/>
    <property type="match status" value="1"/>
</dbReference>
<comment type="caution">
    <text evidence="10">The sequence shown here is derived from an EMBL/GenBank/DDBJ whole genome shotgun (WGS) entry which is preliminary data.</text>
</comment>
<organism evidence="10 11">
    <name type="scientific">Smittium megazygosporum</name>
    <dbReference type="NCBI Taxonomy" id="133381"/>
    <lineage>
        <taxon>Eukaryota</taxon>
        <taxon>Fungi</taxon>
        <taxon>Fungi incertae sedis</taxon>
        <taxon>Zoopagomycota</taxon>
        <taxon>Kickxellomycotina</taxon>
        <taxon>Harpellomycetes</taxon>
        <taxon>Harpellales</taxon>
        <taxon>Legeriomycetaceae</taxon>
        <taxon>Smittium</taxon>
    </lineage>
</organism>
<dbReference type="FunFam" id="1.20.1160.11:FF:000003">
    <property type="entry name" value="Paired amphipathic helix SIN3-like protein"/>
    <property type="match status" value="1"/>
</dbReference>
<proteinExistence type="predicted"/>
<dbReference type="InterPro" id="IPR031693">
    <property type="entry name" value="Sin3_C"/>
</dbReference>
<dbReference type="STRING" id="133381.A0A2T9ZG59"/>
<evidence type="ECO:0000256" key="4">
    <source>
        <dbReference type="ARBA" id="ARBA00023015"/>
    </source>
</evidence>
<dbReference type="InterPro" id="IPR036600">
    <property type="entry name" value="PAH_sf"/>
</dbReference>